<evidence type="ECO:0000313" key="2">
    <source>
        <dbReference type="Proteomes" id="UP000199267"/>
    </source>
</evidence>
<reference evidence="1 2" key="1">
    <citation type="submission" date="2016-10" db="EMBL/GenBank/DDBJ databases">
        <authorList>
            <person name="de Groot N.N."/>
        </authorList>
    </citation>
    <scope>NUCLEOTIDE SEQUENCE [LARGE SCALE GENOMIC DNA]</scope>
    <source>
        <strain evidence="1 2">DSM 378</strain>
    </source>
</reference>
<evidence type="ECO:0000313" key="1">
    <source>
        <dbReference type="EMBL" id="SEQ46198.1"/>
    </source>
</evidence>
<dbReference type="EMBL" id="FOFJ01000011">
    <property type="protein sequence ID" value="SEQ46198.1"/>
    <property type="molecule type" value="Genomic_DNA"/>
</dbReference>
<name>A0A1H9G8V8_9GAMM</name>
<dbReference type="AlphaFoldDB" id="A0A1H9G8V8"/>
<accession>A0A1H9G8V8</accession>
<organism evidence="1 2">
    <name type="scientific">Azotobacter beijerinckii</name>
    <dbReference type="NCBI Taxonomy" id="170623"/>
    <lineage>
        <taxon>Bacteria</taxon>
        <taxon>Pseudomonadati</taxon>
        <taxon>Pseudomonadota</taxon>
        <taxon>Gammaproteobacteria</taxon>
        <taxon>Pseudomonadales</taxon>
        <taxon>Pseudomonadaceae</taxon>
        <taxon>Azotobacter</taxon>
    </lineage>
</organism>
<sequence length="73" mass="8177">MRSPDEPSKLLLEAFSKRKKNGRLAAAKGFDGNCGTGAQPNRLRIMKYNRGALWDSRRLRSGSKKTAREQPVC</sequence>
<proteinExistence type="predicted"/>
<protein>
    <submittedName>
        <fullName evidence="1">Uncharacterized protein</fullName>
    </submittedName>
</protein>
<dbReference type="Proteomes" id="UP000199267">
    <property type="component" value="Unassembled WGS sequence"/>
</dbReference>
<gene>
    <name evidence="1" type="ORF">SAMN04244573_01633</name>
</gene>